<evidence type="ECO:0000256" key="1">
    <source>
        <dbReference type="SAM" id="SignalP"/>
    </source>
</evidence>
<sequence length="230" mass="24969">MKSAALCTSLFALAGTSQVLLAPPSYNGIQLTDTGPDGEQSRLSTRSQLEQLARDSILAKPHTIGCVHAKARQLDSVDNYLMALRALGKECDAGATVNSYNLIWVRKGASFAYACNYSGKDMPCKSLELHGASAILGLECHAEGASEEDAKKMPGWVHIQESKMTYGRARYGDILCDNMRRWKYTPVMPVKGITAALDLAWGDAKSIGGRLTPIRDWNEELGLANGDDEM</sequence>
<protein>
    <recommendedName>
        <fullName evidence="4">Ecp2 effector protein domain-containing protein</fullName>
    </recommendedName>
</protein>
<gene>
    <name evidence="2" type="ORF">QBC34DRAFT_402097</name>
</gene>
<dbReference type="EMBL" id="MU865930">
    <property type="protein sequence ID" value="KAK4451079.1"/>
    <property type="molecule type" value="Genomic_DNA"/>
</dbReference>
<accession>A0AAV9GSV9</accession>
<name>A0AAV9GSV9_9PEZI</name>
<feature type="signal peptide" evidence="1">
    <location>
        <begin position="1"/>
        <end position="21"/>
    </location>
</feature>
<dbReference type="AlphaFoldDB" id="A0AAV9GSV9"/>
<organism evidence="2 3">
    <name type="scientific">Podospora aff. communis PSN243</name>
    <dbReference type="NCBI Taxonomy" id="3040156"/>
    <lineage>
        <taxon>Eukaryota</taxon>
        <taxon>Fungi</taxon>
        <taxon>Dikarya</taxon>
        <taxon>Ascomycota</taxon>
        <taxon>Pezizomycotina</taxon>
        <taxon>Sordariomycetes</taxon>
        <taxon>Sordariomycetidae</taxon>
        <taxon>Sordariales</taxon>
        <taxon>Podosporaceae</taxon>
        <taxon>Podospora</taxon>
    </lineage>
</organism>
<feature type="chain" id="PRO_5043933868" description="Ecp2 effector protein domain-containing protein" evidence="1">
    <location>
        <begin position="22"/>
        <end position="230"/>
    </location>
</feature>
<keyword evidence="3" id="KW-1185">Reference proteome</keyword>
<reference evidence="2" key="2">
    <citation type="submission" date="2023-05" db="EMBL/GenBank/DDBJ databases">
        <authorList>
            <consortium name="Lawrence Berkeley National Laboratory"/>
            <person name="Steindorff A."/>
            <person name="Hensen N."/>
            <person name="Bonometti L."/>
            <person name="Westerberg I."/>
            <person name="Brannstrom I.O."/>
            <person name="Guillou S."/>
            <person name="Cros-Aarteil S."/>
            <person name="Calhoun S."/>
            <person name="Haridas S."/>
            <person name="Kuo A."/>
            <person name="Mondo S."/>
            <person name="Pangilinan J."/>
            <person name="Riley R."/>
            <person name="Labutti K."/>
            <person name="Andreopoulos B."/>
            <person name="Lipzen A."/>
            <person name="Chen C."/>
            <person name="Yanf M."/>
            <person name="Daum C."/>
            <person name="Ng V."/>
            <person name="Clum A."/>
            <person name="Ohm R."/>
            <person name="Martin F."/>
            <person name="Silar P."/>
            <person name="Natvig D."/>
            <person name="Lalanne C."/>
            <person name="Gautier V."/>
            <person name="Ament-Velasquez S.L."/>
            <person name="Kruys A."/>
            <person name="Hutchinson M.I."/>
            <person name="Powell A.J."/>
            <person name="Barry K."/>
            <person name="Miller A.N."/>
            <person name="Grigoriev I.V."/>
            <person name="Debuchy R."/>
            <person name="Gladieux P."/>
            <person name="Thoren M.H."/>
            <person name="Johannesson H."/>
        </authorList>
    </citation>
    <scope>NUCLEOTIDE SEQUENCE</scope>
    <source>
        <strain evidence="2">PSN243</strain>
    </source>
</reference>
<evidence type="ECO:0000313" key="3">
    <source>
        <dbReference type="Proteomes" id="UP001321760"/>
    </source>
</evidence>
<evidence type="ECO:0000313" key="2">
    <source>
        <dbReference type="EMBL" id="KAK4451079.1"/>
    </source>
</evidence>
<evidence type="ECO:0008006" key="4">
    <source>
        <dbReference type="Google" id="ProtNLM"/>
    </source>
</evidence>
<keyword evidence="1" id="KW-0732">Signal</keyword>
<proteinExistence type="predicted"/>
<reference evidence="2" key="1">
    <citation type="journal article" date="2023" name="Mol. Phylogenet. Evol.">
        <title>Genome-scale phylogeny and comparative genomics of the fungal order Sordariales.</title>
        <authorList>
            <person name="Hensen N."/>
            <person name="Bonometti L."/>
            <person name="Westerberg I."/>
            <person name="Brannstrom I.O."/>
            <person name="Guillou S."/>
            <person name="Cros-Aarteil S."/>
            <person name="Calhoun S."/>
            <person name="Haridas S."/>
            <person name="Kuo A."/>
            <person name="Mondo S."/>
            <person name="Pangilinan J."/>
            <person name="Riley R."/>
            <person name="LaButti K."/>
            <person name="Andreopoulos B."/>
            <person name="Lipzen A."/>
            <person name="Chen C."/>
            <person name="Yan M."/>
            <person name="Daum C."/>
            <person name="Ng V."/>
            <person name="Clum A."/>
            <person name="Steindorff A."/>
            <person name="Ohm R.A."/>
            <person name="Martin F."/>
            <person name="Silar P."/>
            <person name="Natvig D.O."/>
            <person name="Lalanne C."/>
            <person name="Gautier V."/>
            <person name="Ament-Velasquez S.L."/>
            <person name="Kruys A."/>
            <person name="Hutchinson M.I."/>
            <person name="Powell A.J."/>
            <person name="Barry K."/>
            <person name="Miller A.N."/>
            <person name="Grigoriev I.V."/>
            <person name="Debuchy R."/>
            <person name="Gladieux P."/>
            <person name="Hiltunen Thoren M."/>
            <person name="Johannesson H."/>
        </authorList>
    </citation>
    <scope>NUCLEOTIDE SEQUENCE</scope>
    <source>
        <strain evidence="2">PSN243</strain>
    </source>
</reference>
<comment type="caution">
    <text evidence="2">The sequence shown here is derived from an EMBL/GenBank/DDBJ whole genome shotgun (WGS) entry which is preliminary data.</text>
</comment>
<dbReference type="Proteomes" id="UP001321760">
    <property type="component" value="Unassembled WGS sequence"/>
</dbReference>